<dbReference type="RefSeq" id="WP_006440347.1">
    <property type="nucleotide sequence ID" value="NZ_DS995356.1"/>
</dbReference>
<name>B6FZX2_PEPHT</name>
<reference evidence="1 2" key="1">
    <citation type="submission" date="2008-09" db="EMBL/GenBank/DDBJ databases">
        <authorList>
            <person name="Fulton L."/>
            <person name="Clifton S."/>
            <person name="Fulton B."/>
            <person name="Xu J."/>
            <person name="Minx P."/>
            <person name="Pepin K.H."/>
            <person name="Johnson M."/>
            <person name="Thiruvilangam P."/>
            <person name="Bhonagiri V."/>
            <person name="Nash W.E."/>
            <person name="Mardis E.R."/>
            <person name="Wilson R.K."/>
        </authorList>
    </citation>
    <scope>NUCLEOTIDE SEQUENCE [LARGE SCALE GENOMIC DNA]</scope>
    <source>
        <strain evidence="1 2">DSM 13275</strain>
    </source>
</reference>
<reference evidence="1 2" key="2">
    <citation type="submission" date="2008-10" db="EMBL/GenBank/DDBJ databases">
        <title>Draft genome sequence of Clostridium hiranonis (DSM 13275).</title>
        <authorList>
            <person name="Sudarsanam P."/>
            <person name="Ley R."/>
            <person name="Guruge J."/>
            <person name="Turnbaugh P.J."/>
            <person name="Mahowald M."/>
            <person name="Liep D."/>
            <person name="Gordon J."/>
        </authorList>
    </citation>
    <scope>NUCLEOTIDE SEQUENCE [LARGE SCALE GENOMIC DNA]</scope>
    <source>
        <strain evidence="1 2">DSM 13275</strain>
    </source>
</reference>
<dbReference type="Proteomes" id="UP000003178">
    <property type="component" value="Unassembled WGS sequence"/>
</dbReference>
<dbReference type="EMBL" id="ABWP01000059">
    <property type="protein sequence ID" value="EEA84945.1"/>
    <property type="molecule type" value="Genomic_DNA"/>
</dbReference>
<evidence type="ECO:0000313" key="1">
    <source>
        <dbReference type="EMBL" id="EEA84945.1"/>
    </source>
</evidence>
<evidence type="ECO:0000313" key="2">
    <source>
        <dbReference type="Proteomes" id="UP000003178"/>
    </source>
</evidence>
<organism evidence="1 2">
    <name type="scientific">Peptacetobacter hiranonis (strain DSM 13275 / JCM 10541 / KCTC 15199 / TO-931)</name>
    <name type="common">Clostridium hiranonis</name>
    <dbReference type="NCBI Taxonomy" id="500633"/>
    <lineage>
        <taxon>Bacteria</taxon>
        <taxon>Bacillati</taxon>
        <taxon>Bacillota</taxon>
        <taxon>Clostridia</taxon>
        <taxon>Peptostreptococcales</taxon>
        <taxon>Peptostreptococcaceae</taxon>
        <taxon>Peptacetobacter</taxon>
    </lineage>
</organism>
<proteinExistence type="predicted"/>
<sequence length="69" mass="8108">MDTRKIEIELMKKDLIEHCSDDYMDCNKCHIEDTCDKYQAPISNGCNDWAEDDIREAHGILEAARECEW</sequence>
<dbReference type="HOGENOM" id="CLU_2768502_0_0_9"/>
<dbReference type="AlphaFoldDB" id="B6FZX2"/>
<gene>
    <name evidence="1" type="ORF">CLOHIR_01426</name>
</gene>
<comment type="caution">
    <text evidence="1">The sequence shown here is derived from an EMBL/GenBank/DDBJ whole genome shotgun (WGS) entry which is preliminary data.</text>
</comment>
<dbReference type="STRING" id="500633.CLOHIR_01426"/>
<accession>B6FZX2</accession>
<protein>
    <submittedName>
        <fullName evidence="1">Uncharacterized protein</fullName>
    </submittedName>
</protein>
<keyword evidence="2" id="KW-1185">Reference proteome</keyword>